<gene>
    <name evidence="1" type="ORF">INR99_10720</name>
</gene>
<name>A0A8J7FPJ1_9NEIS</name>
<keyword evidence="2" id="KW-1185">Reference proteome</keyword>
<dbReference type="EMBL" id="JADFUA010000005">
    <property type="protein sequence ID" value="MBE9609824.1"/>
    <property type="molecule type" value="Genomic_DNA"/>
</dbReference>
<protein>
    <submittedName>
        <fullName evidence="1">Uncharacterized protein</fullName>
    </submittedName>
</protein>
<comment type="caution">
    <text evidence="1">The sequence shown here is derived from an EMBL/GenBank/DDBJ whole genome shotgun (WGS) entry which is preliminary data.</text>
</comment>
<evidence type="ECO:0000313" key="2">
    <source>
        <dbReference type="Proteomes" id="UP000604481"/>
    </source>
</evidence>
<accession>A0A8J7FPJ1</accession>
<organism evidence="1 2">
    <name type="scientific">Chitinilyticum piscinae</name>
    <dbReference type="NCBI Taxonomy" id="2866724"/>
    <lineage>
        <taxon>Bacteria</taxon>
        <taxon>Pseudomonadati</taxon>
        <taxon>Pseudomonadota</taxon>
        <taxon>Betaproteobacteria</taxon>
        <taxon>Neisseriales</taxon>
        <taxon>Chitinibacteraceae</taxon>
        <taxon>Chitinilyticum</taxon>
    </lineage>
</organism>
<reference evidence="1 2" key="1">
    <citation type="submission" date="2020-10" db="EMBL/GenBank/DDBJ databases">
        <title>The genome sequence of Chitinilyticum litopenaei 4Y14.</title>
        <authorList>
            <person name="Liu Y."/>
        </authorList>
    </citation>
    <scope>NUCLEOTIDE SEQUENCE [LARGE SCALE GENOMIC DNA]</scope>
    <source>
        <strain evidence="1 2">4Y14</strain>
    </source>
</reference>
<dbReference type="RefSeq" id="WP_194116345.1">
    <property type="nucleotide sequence ID" value="NZ_JADFUA010000005.1"/>
</dbReference>
<proteinExistence type="predicted"/>
<dbReference type="Proteomes" id="UP000604481">
    <property type="component" value="Unassembled WGS sequence"/>
</dbReference>
<dbReference type="AlphaFoldDB" id="A0A8J7FPJ1"/>
<evidence type="ECO:0000313" key="1">
    <source>
        <dbReference type="EMBL" id="MBE9609824.1"/>
    </source>
</evidence>
<sequence>MFIVDRSAAILRPKQAFLDWLNQLPGNDVVLTLDEVRSDCTVVMIPEAREPEDGIAFIDDVADRLFEMELASWVSDESLWPPKRSLKLFWEWFDVEIHLGVMDAVSDEIHNTPADHSYH</sequence>